<dbReference type="RefSeq" id="WP_024163320.1">
    <property type="nucleotide sequence ID" value="NZ_CADFGJ010000014.1"/>
</dbReference>
<organism evidence="1 2">
    <name type="scientific">Paraburkholderia hospita</name>
    <dbReference type="NCBI Taxonomy" id="169430"/>
    <lineage>
        <taxon>Bacteria</taxon>
        <taxon>Pseudomonadati</taxon>
        <taxon>Pseudomonadota</taxon>
        <taxon>Betaproteobacteria</taxon>
        <taxon>Burkholderiales</taxon>
        <taxon>Burkholderiaceae</taxon>
        <taxon>Paraburkholderia</taxon>
    </lineage>
</organism>
<evidence type="ECO:0000313" key="2">
    <source>
        <dbReference type="Proteomes" id="UP000236649"/>
    </source>
</evidence>
<sequence length="67" mass="7530">MQRTDMVSKQLTAAFEREPYVKFQMENHRITLAGRVATKAERWGGTGRRVSGCIRGCRQSYPGAGLI</sequence>
<reference evidence="1 2" key="1">
    <citation type="submission" date="2018-01" db="EMBL/GenBank/DDBJ databases">
        <title>Species boundaries and ecological features among Paraburkholderia terrae DSMZ17804T, P. hospita DSMZ17164T and P. caribensis DSMZ13236T.</title>
        <authorList>
            <person name="Pratama A.A."/>
        </authorList>
    </citation>
    <scope>NUCLEOTIDE SEQUENCE [LARGE SCALE GENOMIC DNA]</scope>
    <source>
        <strain evidence="1 2">DSM 17164</strain>
    </source>
</reference>
<dbReference type="EMBL" id="CP026109">
    <property type="protein sequence ID" value="AUT76473.1"/>
    <property type="molecule type" value="Genomic_DNA"/>
</dbReference>
<name>A0AAJ4VUC1_9BURK</name>
<dbReference type="AlphaFoldDB" id="A0AAJ4VUC1"/>
<proteinExistence type="predicted"/>
<accession>A0AAJ4VUC1</accession>
<dbReference type="KEGG" id="phs:C2L64_50690"/>
<protein>
    <submittedName>
        <fullName evidence="1">Uncharacterized protein</fullName>
    </submittedName>
</protein>
<gene>
    <name evidence="1" type="ORF">C2L64_50690</name>
</gene>
<dbReference type="GeneID" id="55536500"/>
<dbReference type="Proteomes" id="UP000236649">
    <property type="component" value="Chromosome 5"/>
</dbReference>
<evidence type="ECO:0000313" key="1">
    <source>
        <dbReference type="EMBL" id="AUT76473.1"/>
    </source>
</evidence>